<dbReference type="EMBL" id="NBSH01000007">
    <property type="protein sequence ID" value="ORX36889.1"/>
    <property type="molecule type" value="Genomic_DNA"/>
</dbReference>
<name>A0A1Y1UFY4_9TREE</name>
<sequence>MVLHSLASSESIAFKHASILHIETSHIAMNTNEKSTLLPLSRETAGDSTEAQSFVSRWSSRVPRWAKIAMTGGAVLCATGLACSLWSTSPLPTEGTTPCKSELTTEERDDCLDRRLALRDSYSLCIGSGLRSGSKSAYESCKKFSDQLENLKCHHECD</sequence>
<dbReference type="AlphaFoldDB" id="A0A1Y1UFY4"/>
<evidence type="ECO:0000313" key="2">
    <source>
        <dbReference type="Proteomes" id="UP000193218"/>
    </source>
</evidence>
<comment type="caution">
    <text evidence="1">The sequence shown here is derived from an EMBL/GenBank/DDBJ whole genome shotgun (WGS) entry which is preliminary data.</text>
</comment>
<dbReference type="GeneID" id="33557823"/>
<dbReference type="Proteomes" id="UP000193218">
    <property type="component" value="Unassembled WGS sequence"/>
</dbReference>
<accession>A0A1Y1UFY4</accession>
<keyword evidence="2" id="KW-1185">Reference proteome</keyword>
<evidence type="ECO:0000313" key="1">
    <source>
        <dbReference type="EMBL" id="ORX36889.1"/>
    </source>
</evidence>
<reference evidence="1 2" key="1">
    <citation type="submission" date="2017-03" db="EMBL/GenBank/DDBJ databases">
        <title>Widespread Adenine N6-methylation of Active Genes in Fungi.</title>
        <authorList>
            <consortium name="DOE Joint Genome Institute"/>
            <person name="Mondo S.J."/>
            <person name="Dannebaum R.O."/>
            <person name="Kuo R.C."/>
            <person name="Louie K.B."/>
            <person name="Bewick A.J."/>
            <person name="Labutti K."/>
            <person name="Haridas S."/>
            <person name="Kuo A."/>
            <person name="Salamov A."/>
            <person name="Ahrendt S.R."/>
            <person name="Lau R."/>
            <person name="Bowen B.P."/>
            <person name="Lipzen A."/>
            <person name="Sullivan W."/>
            <person name="Andreopoulos W.B."/>
            <person name="Clum A."/>
            <person name="Lindquist E."/>
            <person name="Daum C."/>
            <person name="Northen T.R."/>
            <person name="Ramamoorthy G."/>
            <person name="Schmitz R.J."/>
            <person name="Gryganskyi A."/>
            <person name="Culley D."/>
            <person name="Magnuson J."/>
            <person name="James T.Y."/>
            <person name="O'Malley M.A."/>
            <person name="Stajich J.E."/>
            <person name="Spatafora J.W."/>
            <person name="Visel A."/>
            <person name="Grigoriev I.V."/>
        </authorList>
    </citation>
    <scope>NUCLEOTIDE SEQUENCE [LARGE SCALE GENOMIC DNA]</scope>
    <source>
        <strain evidence="1 2">NRRL Y-17943</strain>
    </source>
</reference>
<organism evidence="1 2">
    <name type="scientific">Kockovaella imperatae</name>
    <dbReference type="NCBI Taxonomy" id="4999"/>
    <lineage>
        <taxon>Eukaryota</taxon>
        <taxon>Fungi</taxon>
        <taxon>Dikarya</taxon>
        <taxon>Basidiomycota</taxon>
        <taxon>Agaricomycotina</taxon>
        <taxon>Tremellomycetes</taxon>
        <taxon>Tremellales</taxon>
        <taxon>Cuniculitremaceae</taxon>
        <taxon>Kockovaella</taxon>
    </lineage>
</organism>
<protein>
    <submittedName>
        <fullName evidence="1">Uncharacterized protein</fullName>
    </submittedName>
</protein>
<dbReference type="InParanoid" id="A0A1Y1UFY4"/>
<gene>
    <name evidence="1" type="ORF">BD324DRAFT_627563</name>
</gene>
<dbReference type="RefSeq" id="XP_021870958.1">
    <property type="nucleotide sequence ID" value="XM_022016014.1"/>
</dbReference>
<proteinExistence type="predicted"/>